<reference evidence="2 3" key="1">
    <citation type="journal article" date="2016" name="Front. Microbiol.">
        <title>Fuerstia marisgermanicae gen. nov., sp. nov., an Unusual Member of the Phylum Planctomycetes from the German Wadden Sea.</title>
        <authorList>
            <person name="Kohn T."/>
            <person name="Heuer A."/>
            <person name="Jogler M."/>
            <person name="Vollmers J."/>
            <person name="Boedeker C."/>
            <person name="Bunk B."/>
            <person name="Rast P."/>
            <person name="Borchert D."/>
            <person name="Glockner I."/>
            <person name="Freese H.M."/>
            <person name="Klenk H.P."/>
            <person name="Overmann J."/>
            <person name="Kaster A.K."/>
            <person name="Rohde M."/>
            <person name="Wiegand S."/>
            <person name="Jogler C."/>
        </authorList>
    </citation>
    <scope>NUCLEOTIDE SEQUENCE [LARGE SCALE GENOMIC DNA]</scope>
    <source>
        <strain evidence="2 3">NH11</strain>
    </source>
</reference>
<accession>A0A1P8WC22</accession>
<dbReference type="OrthoDB" id="10017027at2"/>
<organism evidence="2 3">
    <name type="scientific">Fuerstiella marisgermanici</name>
    <dbReference type="NCBI Taxonomy" id="1891926"/>
    <lineage>
        <taxon>Bacteria</taxon>
        <taxon>Pseudomonadati</taxon>
        <taxon>Planctomycetota</taxon>
        <taxon>Planctomycetia</taxon>
        <taxon>Planctomycetales</taxon>
        <taxon>Planctomycetaceae</taxon>
        <taxon>Fuerstiella</taxon>
    </lineage>
</organism>
<dbReference type="RefSeq" id="WP_077023341.1">
    <property type="nucleotide sequence ID" value="NZ_CP017641.1"/>
</dbReference>
<dbReference type="AlphaFoldDB" id="A0A1P8WC22"/>
<evidence type="ECO:0008006" key="4">
    <source>
        <dbReference type="Google" id="ProtNLM"/>
    </source>
</evidence>
<sequence precursor="true">MMDRQLSSQKFIISMVMARAASRTLFIVSCLTLANPAFAADSVQILGDASLLPQLLAGIDASYNQYPRGRMAYRVQVASREADAWDDLRIVFTWSGDLRSWVISGQSFSKNIKNRDLPEGLLIERKGKHVVYARRRVYSYNPVAGGGRGALADNPRPLEGRWPLECLAHPQDHWFSYRPQGRTWSEYLDAARIGKYVASIEVKQMDHRVHISRISHSGAHAEITFSMDHGGNVTKCVRHPVPRSGKEVVITEYEWVKHDEGLWRLGRLAVWTKPEVSTDGPERRYQFDIESFDPDPKFSDGHFTLAGMNVKKGAVVSRRDITLD</sequence>
<protein>
    <recommendedName>
        <fullName evidence="4">Outer membrane lipoprotein-sorting protein</fullName>
    </recommendedName>
</protein>
<feature type="chain" id="PRO_5012253191" description="Outer membrane lipoprotein-sorting protein" evidence="1">
    <location>
        <begin position="40"/>
        <end position="324"/>
    </location>
</feature>
<proteinExistence type="predicted"/>
<gene>
    <name evidence="2" type="ORF">Fuma_01199</name>
</gene>
<dbReference type="Proteomes" id="UP000187735">
    <property type="component" value="Chromosome"/>
</dbReference>
<feature type="signal peptide" evidence="1">
    <location>
        <begin position="1"/>
        <end position="39"/>
    </location>
</feature>
<dbReference type="EMBL" id="CP017641">
    <property type="protein sequence ID" value="APZ91610.1"/>
    <property type="molecule type" value="Genomic_DNA"/>
</dbReference>
<keyword evidence="1" id="KW-0732">Signal</keyword>
<evidence type="ECO:0000313" key="3">
    <source>
        <dbReference type="Proteomes" id="UP000187735"/>
    </source>
</evidence>
<name>A0A1P8WC22_9PLAN</name>
<dbReference type="KEGG" id="fmr:Fuma_01199"/>
<keyword evidence="3" id="KW-1185">Reference proteome</keyword>
<evidence type="ECO:0000256" key="1">
    <source>
        <dbReference type="SAM" id="SignalP"/>
    </source>
</evidence>
<evidence type="ECO:0000313" key="2">
    <source>
        <dbReference type="EMBL" id="APZ91610.1"/>
    </source>
</evidence>